<dbReference type="Proteomes" id="UP001497457">
    <property type="component" value="Chromosome 31b"/>
</dbReference>
<dbReference type="InterPro" id="IPR019013">
    <property type="entry name" value="Vma21"/>
</dbReference>
<comment type="subcellular location">
    <subcellularLocation>
        <location evidence="6">Endoplasmic reticulum membrane</location>
        <topology evidence="6">Multi-pass membrane protein</topology>
    </subcellularLocation>
    <subcellularLocation>
        <location evidence="6">Endoplasmic reticulum-Golgi intermediate compartment membrane</location>
        <topology evidence="6">Multi-pass membrane protein</topology>
    </subcellularLocation>
    <subcellularLocation>
        <location evidence="6">Cytoplasmic vesicle</location>
        <location evidence="6">COPII-coated vesicle membrane</location>
        <topology evidence="6">Multi-pass membrane protein</topology>
    </subcellularLocation>
</comment>
<feature type="transmembrane region" description="Helical" evidence="6">
    <location>
        <begin position="64"/>
        <end position="83"/>
    </location>
</feature>
<feature type="compositionally biased region" description="Polar residues" evidence="7">
    <location>
        <begin position="142"/>
        <end position="153"/>
    </location>
</feature>
<protein>
    <recommendedName>
        <fullName evidence="6">Vacuolar ATPase assembly integral membrane protein VMA21 homolog</fullName>
    </recommendedName>
</protein>
<evidence type="ECO:0000256" key="6">
    <source>
        <dbReference type="HAMAP-Rule" id="MF_03058"/>
    </source>
</evidence>
<keyword evidence="3 6" id="KW-1133">Transmembrane helix</keyword>
<keyword evidence="4 6" id="KW-0472">Membrane</keyword>
<gene>
    <name evidence="9" type="ORF">URODEC1_LOCUS80757</name>
</gene>
<dbReference type="GO" id="GO:0005789">
    <property type="term" value="C:endoplasmic reticulum membrane"/>
    <property type="evidence" value="ECO:0007669"/>
    <property type="project" value="UniProtKB-SubCell"/>
</dbReference>
<dbReference type="EMBL" id="OZ075141">
    <property type="protein sequence ID" value="CAL5030096.1"/>
    <property type="molecule type" value="Genomic_DNA"/>
</dbReference>
<evidence type="ECO:0000256" key="8">
    <source>
        <dbReference type="SAM" id="SignalP"/>
    </source>
</evidence>
<organism evidence="9 10">
    <name type="scientific">Urochloa decumbens</name>
    <dbReference type="NCBI Taxonomy" id="240449"/>
    <lineage>
        <taxon>Eukaryota</taxon>
        <taxon>Viridiplantae</taxon>
        <taxon>Streptophyta</taxon>
        <taxon>Embryophyta</taxon>
        <taxon>Tracheophyta</taxon>
        <taxon>Spermatophyta</taxon>
        <taxon>Magnoliopsida</taxon>
        <taxon>Liliopsida</taxon>
        <taxon>Poales</taxon>
        <taxon>Poaceae</taxon>
        <taxon>PACMAD clade</taxon>
        <taxon>Panicoideae</taxon>
        <taxon>Panicodae</taxon>
        <taxon>Paniceae</taxon>
        <taxon>Melinidinae</taxon>
        <taxon>Urochloa</taxon>
    </lineage>
</organism>
<sequence length="163" mass="18029">MYMLQSCNPSIHLLQICLLYCVCTCTKKTVYFHTFRAPAELRYICMLISGFPSGEAMSGVITKFAVTSMVMWMVPVAIVYGFYYEMFPGVSQMSSSTQTLVSGFLAVISVNLVIGFYICMAMKETPHQEPQPDPTFLANAKASINQPTSSQVSDDSRGKGKVE</sequence>
<feature type="signal peptide" evidence="8">
    <location>
        <begin position="1"/>
        <end position="26"/>
    </location>
</feature>
<feature type="region of interest" description="Disordered" evidence="7">
    <location>
        <begin position="128"/>
        <end position="163"/>
    </location>
</feature>
<keyword evidence="10" id="KW-1185">Reference proteome</keyword>
<keyword evidence="1 6" id="KW-0812">Transmembrane</keyword>
<comment type="function">
    <text evidence="6">Required for the assembly of the V0 complex of the vacuolar ATPase (V-ATPase) in the endoplasmic reticulum.</text>
</comment>
<dbReference type="Pfam" id="PF09446">
    <property type="entry name" value="VMA21"/>
    <property type="match status" value="1"/>
</dbReference>
<evidence type="ECO:0000256" key="4">
    <source>
        <dbReference type="ARBA" id="ARBA00023136"/>
    </source>
</evidence>
<feature type="chain" id="PRO_5044874433" description="Vacuolar ATPase assembly integral membrane protein VMA21 homolog" evidence="8">
    <location>
        <begin position="27"/>
        <end position="163"/>
    </location>
</feature>
<evidence type="ECO:0000313" key="9">
    <source>
        <dbReference type="EMBL" id="CAL5030096.1"/>
    </source>
</evidence>
<evidence type="ECO:0000256" key="5">
    <source>
        <dbReference type="ARBA" id="ARBA00023329"/>
    </source>
</evidence>
<reference evidence="9 10" key="2">
    <citation type="submission" date="2024-10" db="EMBL/GenBank/DDBJ databases">
        <authorList>
            <person name="Ryan C."/>
        </authorList>
    </citation>
    <scope>NUCLEOTIDE SEQUENCE [LARGE SCALE GENOMIC DNA]</scope>
</reference>
<dbReference type="GO" id="GO:0012507">
    <property type="term" value="C:ER to Golgi transport vesicle membrane"/>
    <property type="evidence" value="ECO:0007669"/>
    <property type="project" value="UniProtKB-SubCell"/>
</dbReference>
<comment type="similarity">
    <text evidence="6">Belongs to the VMA21 family.</text>
</comment>
<feature type="compositionally biased region" description="Basic and acidic residues" evidence="7">
    <location>
        <begin position="154"/>
        <end position="163"/>
    </location>
</feature>
<name>A0ABC9D2K6_9POAL</name>
<dbReference type="PANTHER" id="PTHR31792">
    <property type="entry name" value="VACUOLAR ATPASE ASSEMBLY INTEGRAL MEMBRANE PROTEIN VMA21"/>
    <property type="match status" value="1"/>
</dbReference>
<evidence type="ECO:0000256" key="7">
    <source>
        <dbReference type="SAM" id="MobiDB-lite"/>
    </source>
</evidence>
<dbReference type="HAMAP" id="MF_03058">
    <property type="entry name" value="VMA21"/>
    <property type="match status" value="1"/>
</dbReference>
<evidence type="ECO:0000256" key="1">
    <source>
        <dbReference type="ARBA" id="ARBA00022692"/>
    </source>
</evidence>
<proteinExistence type="inferred from homology"/>
<keyword evidence="5 6" id="KW-0968">Cytoplasmic vesicle</keyword>
<feature type="transmembrane region" description="Helical" evidence="6">
    <location>
        <begin position="103"/>
        <end position="122"/>
    </location>
</feature>
<evidence type="ECO:0000313" key="10">
    <source>
        <dbReference type="Proteomes" id="UP001497457"/>
    </source>
</evidence>
<evidence type="ECO:0000256" key="2">
    <source>
        <dbReference type="ARBA" id="ARBA00022824"/>
    </source>
</evidence>
<dbReference type="GO" id="GO:0070072">
    <property type="term" value="P:vacuolar proton-transporting V-type ATPase complex assembly"/>
    <property type="evidence" value="ECO:0007669"/>
    <property type="project" value="UniProtKB-UniRule"/>
</dbReference>
<keyword evidence="8" id="KW-0732">Signal</keyword>
<accession>A0ABC9D2K6</accession>
<dbReference type="PANTHER" id="PTHR31792:SF3">
    <property type="entry name" value="VACUOLAR ATPASE ASSEMBLY INTEGRAL MEMBRANE PROTEIN VMA21"/>
    <property type="match status" value="1"/>
</dbReference>
<evidence type="ECO:0000256" key="3">
    <source>
        <dbReference type="ARBA" id="ARBA00022989"/>
    </source>
</evidence>
<reference evidence="10" key="1">
    <citation type="submission" date="2024-06" db="EMBL/GenBank/DDBJ databases">
        <authorList>
            <person name="Ryan C."/>
        </authorList>
    </citation>
    <scope>NUCLEOTIDE SEQUENCE [LARGE SCALE GENOMIC DNA]</scope>
</reference>
<dbReference type="GO" id="GO:0033116">
    <property type="term" value="C:endoplasmic reticulum-Golgi intermediate compartment membrane"/>
    <property type="evidence" value="ECO:0007669"/>
    <property type="project" value="UniProtKB-SubCell"/>
</dbReference>
<keyword evidence="2 6" id="KW-0256">Endoplasmic reticulum</keyword>
<dbReference type="AlphaFoldDB" id="A0ABC9D2K6"/>